<organism evidence="1 2">
    <name type="scientific">Saccharomonospora cyanea NA-134</name>
    <dbReference type="NCBI Taxonomy" id="882082"/>
    <lineage>
        <taxon>Bacteria</taxon>
        <taxon>Bacillati</taxon>
        <taxon>Actinomycetota</taxon>
        <taxon>Actinomycetes</taxon>
        <taxon>Pseudonocardiales</taxon>
        <taxon>Pseudonocardiaceae</taxon>
        <taxon>Saccharomonospora</taxon>
    </lineage>
</organism>
<evidence type="ECO:0000313" key="1">
    <source>
        <dbReference type="EMBL" id="EHR62589.1"/>
    </source>
</evidence>
<gene>
    <name evidence="1" type="ORF">SaccyDRAFT_3762</name>
</gene>
<dbReference type="RefSeq" id="WP_005458470.1">
    <property type="nucleotide sequence ID" value="NZ_CM001440.1"/>
</dbReference>
<dbReference type="HOGENOM" id="CLU_1255196_0_0_11"/>
<accession>H5XFG6</accession>
<dbReference type="EMBL" id="CM001440">
    <property type="protein sequence ID" value="EHR62589.1"/>
    <property type="molecule type" value="Genomic_DNA"/>
</dbReference>
<reference evidence="1 2" key="1">
    <citation type="submission" date="2011-11" db="EMBL/GenBank/DDBJ databases">
        <title>The Noncontiguous Finished sequence of Saccharomonospora cyanea NA-134.</title>
        <authorList>
            <consortium name="US DOE Joint Genome Institute"/>
            <person name="Lucas S."/>
            <person name="Han J."/>
            <person name="Lapidus A."/>
            <person name="Cheng J.-F."/>
            <person name="Goodwin L."/>
            <person name="Pitluck S."/>
            <person name="Peters L."/>
            <person name="Ovchinnikova G."/>
            <person name="Lu M."/>
            <person name="Detter J.C."/>
            <person name="Han C."/>
            <person name="Tapia R."/>
            <person name="Land M."/>
            <person name="Hauser L."/>
            <person name="Kyrpides N."/>
            <person name="Ivanova N."/>
            <person name="Pagani I."/>
            <person name="Brambilla E.-M."/>
            <person name="Klenk H.-P."/>
            <person name="Woyke T."/>
        </authorList>
    </citation>
    <scope>NUCLEOTIDE SEQUENCE [LARGE SCALE GENOMIC DNA]</scope>
    <source>
        <strain evidence="1 2">NA-134</strain>
    </source>
</reference>
<proteinExistence type="predicted"/>
<protein>
    <submittedName>
        <fullName evidence="1">Uncharacterized protein</fullName>
    </submittedName>
</protein>
<dbReference type="OrthoDB" id="3699714at2"/>
<evidence type="ECO:0000313" key="2">
    <source>
        <dbReference type="Proteomes" id="UP000002791"/>
    </source>
</evidence>
<dbReference type="eggNOG" id="ENOG5033H2N">
    <property type="taxonomic scope" value="Bacteria"/>
</dbReference>
<keyword evidence="2" id="KW-1185">Reference proteome</keyword>
<dbReference type="Proteomes" id="UP000002791">
    <property type="component" value="Chromosome"/>
</dbReference>
<sequence length="220" mass="24876">MIVVQSHVRTASGSSSVARVFRVRSQNSAWSKGAIELTVDESLLLGTRHWDYVFPLWAYFADAMSRFRRHGEASFQFPDQPIEVDIERAAEAVRLRVRGDGPDREAVTAEPRFVQAVRARGASFFRAAIGGCPNERHSIERSLTRLLEDPPGMALSDSPWERRLDVKHAAAFRHAERMIRRPFSPSERETLIEEVAGRRCSFEKCIELVLAVTEPWGDIG</sequence>
<name>H5XFG6_9PSEU</name>
<dbReference type="AlphaFoldDB" id="H5XFG6"/>